<accession>A0A7S2CXR8</accession>
<dbReference type="EMBL" id="HBGU01022671">
    <property type="protein sequence ID" value="CAD9438528.1"/>
    <property type="molecule type" value="Transcribed_RNA"/>
</dbReference>
<dbReference type="AlphaFoldDB" id="A0A7S2CXR8"/>
<sequence>MALPVMERVTSWSKAKSAGRPRNAPSSACHAGVSSHRASYFPVFFGPQCNGLWTWGPALAAFCSARFETSATWAAPAPASVAACPWLVADPMQVEAAAEAAVEAAAASEAVEGAAALLVEADAAAAGVPKMPGQHPLVSLLSLLLSL</sequence>
<name>A0A7S2CXR8_9EUKA</name>
<proteinExistence type="predicted"/>
<organism evidence="1">
    <name type="scientific">Haptolina brevifila</name>
    <dbReference type="NCBI Taxonomy" id="156173"/>
    <lineage>
        <taxon>Eukaryota</taxon>
        <taxon>Haptista</taxon>
        <taxon>Haptophyta</taxon>
        <taxon>Prymnesiophyceae</taxon>
        <taxon>Prymnesiales</taxon>
        <taxon>Prymnesiaceae</taxon>
        <taxon>Haptolina</taxon>
    </lineage>
</organism>
<protein>
    <submittedName>
        <fullName evidence="1">Uncharacterized protein</fullName>
    </submittedName>
</protein>
<reference evidence="1" key="1">
    <citation type="submission" date="2021-01" db="EMBL/GenBank/DDBJ databases">
        <authorList>
            <person name="Corre E."/>
            <person name="Pelletier E."/>
            <person name="Niang G."/>
            <person name="Scheremetjew M."/>
            <person name="Finn R."/>
            <person name="Kale V."/>
            <person name="Holt S."/>
            <person name="Cochrane G."/>
            <person name="Meng A."/>
            <person name="Brown T."/>
            <person name="Cohen L."/>
        </authorList>
    </citation>
    <scope>NUCLEOTIDE SEQUENCE</scope>
    <source>
        <strain evidence="1">UTEX LB 985</strain>
    </source>
</reference>
<evidence type="ECO:0000313" key="1">
    <source>
        <dbReference type="EMBL" id="CAD9438528.1"/>
    </source>
</evidence>
<gene>
    <name evidence="1" type="ORF">CBRE1094_LOCUS12380</name>
</gene>